<feature type="transmembrane region" description="Helical" evidence="2">
    <location>
        <begin position="15"/>
        <end position="39"/>
    </location>
</feature>
<feature type="coiled-coil region" evidence="1">
    <location>
        <begin position="182"/>
        <end position="244"/>
    </location>
</feature>
<organism evidence="3 4">
    <name type="scientific">Lachnobacterium bovis</name>
    <dbReference type="NCBI Taxonomy" id="140626"/>
    <lineage>
        <taxon>Bacteria</taxon>
        <taxon>Bacillati</taxon>
        <taxon>Bacillota</taxon>
        <taxon>Clostridia</taxon>
        <taxon>Lachnospirales</taxon>
        <taxon>Lachnospiraceae</taxon>
        <taxon>Lachnobacterium</taxon>
    </lineage>
</organism>
<feature type="coiled-coil region" evidence="1">
    <location>
        <begin position="331"/>
        <end position="417"/>
    </location>
</feature>
<proteinExistence type="predicted"/>
<sequence>MKEKNPNLYEKKKKVCSFFIVFSLVIFMGLMIVEVYAIRDFRKNLFVIATLGGVAFCAIFVAIIEILRLIKLYNLENKMLNEEIYKALKNMQIIQSENFGRFSSDIERVIQHNKEILDESVEDIFKVQKEVSLAIVKKNESSAQKTIDQNKENAEAIIAANIDIKENVNHIKDEIQNFYDHLNELKSDIGDKIEKLDNINDNSERALEICTKIYDDIHNGFDEKNNIELEINNAKDEIIQSQSNNKIDFPIEKINKIESDIEEIKSYQGNYVTPENLMSSLEKIENELSEKIKDLHDKVNEKGSINEKIDNLKMEVEESLGQLASNYTMGVEEIDNKINDLNDKFEELVENNEEDYDEIDDNAIAEEMMKLNNQISQQIEVNFAEMEKIIKDQAEEIKNLNEKYEQIIKRIEELDDKTEKFDAVIENSIGYTGAIVEGLPNIKNGVEANQDNSIPDEKIATKEIEINLEPEDGQVKVESEIAPELEENIEAELEPLQEIQSETKPEEVEIEPEVSETLIEDEIIEEEIPEPEPQLAEESVLENIPELQLEEKSEQNIEQVELQ</sequence>
<keyword evidence="2" id="KW-1133">Transmembrane helix</keyword>
<gene>
    <name evidence="3" type="ORF">SAMN02910429_02035</name>
</gene>
<reference evidence="4" key="1">
    <citation type="submission" date="2016-10" db="EMBL/GenBank/DDBJ databases">
        <authorList>
            <person name="Varghese N."/>
            <person name="Submissions S."/>
        </authorList>
    </citation>
    <scope>NUCLEOTIDE SEQUENCE [LARGE SCALE GENOMIC DNA]</scope>
    <source>
        <strain evidence="4">S1b</strain>
    </source>
</reference>
<evidence type="ECO:0000313" key="3">
    <source>
        <dbReference type="EMBL" id="SES07057.1"/>
    </source>
</evidence>
<evidence type="ECO:0000256" key="2">
    <source>
        <dbReference type="SAM" id="Phobius"/>
    </source>
</evidence>
<keyword evidence="4" id="KW-1185">Reference proteome</keyword>
<feature type="non-terminal residue" evidence="3">
    <location>
        <position position="563"/>
    </location>
</feature>
<accession>A0A1H9UD10</accession>
<dbReference type="RefSeq" id="WP_083383552.1">
    <property type="nucleotide sequence ID" value="NZ_FOGW01000027.1"/>
</dbReference>
<dbReference type="AlphaFoldDB" id="A0A1H9UD10"/>
<dbReference type="Gene3D" id="1.10.287.950">
    <property type="entry name" value="Methyl-accepting chemotaxis protein"/>
    <property type="match status" value="1"/>
</dbReference>
<evidence type="ECO:0000256" key="1">
    <source>
        <dbReference type="SAM" id="Coils"/>
    </source>
</evidence>
<feature type="transmembrane region" description="Helical" evidence="2">
    <location>
        <begin position="45"/>
        <end position="70"/>
    </location>
</feature>
<keyword evidence="1" id="KW-0175">Coiled coil</keyword>
<protein>
    <submittedName>
        <fullName evidence="3">Uncharacterized protein</fullName>
    </submittedName>
</protein>
<keyword evidence="2" id="KW-0472">Membrane</keyword>
<dbReference type="Proteomes" id="UP000182471">
    <property type="component" value="Unassembled WGS sequence"/>
</dbReference>
<keyword evidence="2" id="KW-0812">Transmembrane</keyword>
<evidence type="ECO:0000313" key="4">
    <source>
        <dbReference type="Proteomes" id="UP000182471"/>
    </source>
</evidence>
<dbReference type="EMBL" id="FOGW01000027">
    <property type="protein sequence ID" value="SES07057.1"/>
    <property type="molecule type" value="Genomic_DNA"/>
</dbReference>
<name>A0A1H9UD10_9FIRM</name>